<keyword evidence="6" id="KW-1185">Reference proteome</keyword>
<feature type="signal peptide" evidence="3">
    <location>
        <begin position="1"/>
        <end position="30"/>
    </location>
</feature>
<protein>
    <recommendedName>
        <fullName evidence="4">Thioredoxin domain-containing protein</fullName>
    </recommendedName>
</protein>
<keyword evidence="2" id="KW-0472">Membrane</keyword>
<keyword evidence="2" id="KW-0812">Transmembrane</keyword>
<evidence type="ECO:0000313" key="6">
    <source>
        <dbReference type="Proteomes" id="UP000186922"/>
    </source>
</evidence>
<comment type="caution">
    <text evidence="5">The sequence shown here is derived from an EMBL/GenBank/DDBJ whole genome shotgun (WGS) entry which is preliminary data.</text>
</comment>
<evidence type="ECO:0000259" key="4">
    <source>
        <dbReference type="PROSITE" id="PS51352"/>
    </source>
</evidence>
<dbReference type="CDD" id="cd02961">
    <property type="entry name" value="PDI_a_family"/>
    <property type="match status" value="5"/>
</dbReference>
<dbReference type="Gene3D" id="3.40.50.11390">
    <property type="match status" value="1"/>
</dbReference>
<dbReference type="STRING" id="947166.A0A1D1V8Q0"/>
<dbReference type="SUPFAM" id="SSF52833">
    <property type="entry name" value="Thioredoxin-like"/>
    <property type="match status" value="12"/>
</dbReference>
<feature type="chain" id="PRO_5008898154" description="Thioredoxin domain-containing protein" evidence="3">
    <location>
        <begin position="31"/>
        <end position="1354"/>
    </location>
</feature>
<sequence length="1354" mass="155790">MFRYWRELLRSSALILLFSVLFFGNAGVSALGEDVIEDVNKQGLDKLLADHDFVAVLFYAPGSESELALKELENIDDDCDKFEIPFVKANDKKLAKQYGVASFPALVYFRNKQPVIYNGNLHDEEKVLDWLTGIEGLEVADEIEELNQQLLERLINEGDNVAVLYYKEGDKKSEKVLQELENIDDEADALDINFVKVSDPDVIETEDFADDLPKLVFFRNEIPLMYEGDLTDEETVLKWLTSNKIEGDVIEHVGGDMLDDLIEDEEDVVVLFTDSTDKSEKVLKELENIDDDCDKHGIHFVKTDDKKLAKSYGIDEYPTLVYFEDQIPNMYEGDLMTEDAVLAWILNQQKEETIENVNLEILDKILEDEEYVAVFFYTDSAKCKNCDAVLAELEKIDDESNEAGIHFVKTNDKDLAKKYGVKGYPKLVYIRNKEPLTYTGDLLDEDKLLAWLTAEEQMDIPDRIDDVNRKALMKLVNESGYVACFFYRKKNCPDCDVILQELENIDDDSEKIGVDFVKIEDEKFLKELGGKKAPALVYFRDQVPSLYTGDLKDEDTLLKWLVDGKEADDEIEDINRGSLKKMIENQKFVAVYFYGKNSAESDAVLKELETIDDECGQHDIQFVKTSDTDVAVEYGVTTVPALVYFEDGSPSVYEGDLKDEDKVLQWLLHQRHEDTIDSLNRDMLQKMIEKEDYVAVYFYDADDEKSATILKELENIDDDAASFGIDFVKSSDTHFARRFGAKQFPAIVFYRNGQAQVYKGNLMDEEKLLEWLTDLDTMESADSIEDLNAPLFKKVIKEQEHVAALFYNENAKSSFEKVMAELETIDDEAHAADIDFVKIKDEKLAKSYGVHALPAIVYFKQGDPTIYTGDLRKGSSVLAWLLQQKNPDAEDVIEEIKGAELEKLIDTSPSVAVFFYNADSKESQSALNDLENIDDETDSLGVSFVKTSDTKIARDYGVKHFPALIYFEEGQPSIYDGNLKEEEEVLVWLTHQKNEDTIENVNKEILEKKIEDSEYLAVFFYKPNCKECDAILEVLESIDDDLDAYGVDIVRIHDMNLSKRYGIKDVPALLYFRNGNPLMFTGSMKKTDSVLSWLTDDDNREIAGEIELVNGRLFKRVLEENDYVLALFYEEHNKECEKVLHELENIDDECDTLGIDFVKIKDEDVARKYKIFEVPSLVYFRKQHPIVYDGDIEDEEAVLKWLTSDETMHIDGEIEEVTRKMLEKILDDKDYVAVFFYEKGDEKCEEVLSELENIDEEAHDLKISFVKISDTRLAKKYGVKELPALVYFRKKYPAIYRGTLTEEKQVLDWLRKNRYKHPELSFFMYGIGAITAAFILYTIFFMVFLKDKKQEKRE</sequence>
<keyword evidence="1" id="KW-0175">Coiled coil</keyword>
<organism evidence="5 6">
    <name type="scientific">Ramazzottius varieornatus</name>
    <name type="common">Water bear</name>
    <name type="synonym">Tardigrade</name>
    <dbReference type="NCBI Taxonomy" id="947166"/>
    <lineage>
        <taxon>Eukaryota</taxon>
        <taxon>Metazoa</taxon>
        <taxon>Ecdysozoa</taxon>
        <taxon>Tardigrada</taxon>
        <taxon>Eutardigrada</taxon>
        <taxon>Parachela</taxon>
        <taxon>Hypsibioidea</taxon>
        <taxon>Ramazzottiidae</taxon>
        <taxon>Ramazzottius</taxon>
    </lineage>
</organism>
<feature type="domain" description="Thioredoxin" evidence="4">
    <location>
        <begin position="958"/>
        <end position="1099"/>
    </location>
</feature>
<dbReference type="EMBL" id="BDGG01000004">
    <property type="protein sequence ID" value="GAU98024.1"/>
    <property type="molecule type" value="Genomic_DNA"/>
</dbReference>
<keyword evidence="3" id="KW-0732">Signal</keyword>
<dbReference type="Proteomes" id="UP000186922">
    <property type="component" value="Unassembled WGS sequence"/>
</dbReference>
<evidence type="ECO:0000256" key="1">
    <source>
        <dbReference type="SAM" id="Coils"/>
    </source>
</evidence>
<dbReference type="InterPro" id="IPR036249">
    <property type="entry name" value="Thioredoxin-like_sf"/>
</dbReference>
<feature type="domain" description="Thioredoxin" evidence="4">
    <location>
        <begin position="343"/>
        <end position="457"/>
    </location>
</feature>
<name>A0A1D1V8Q0_RAMVA</name>
<dbReference type="OrthoDB" id="10264505at2759"/>
<dbReference type="PROSITE" id="PS51352">
    <property type="entry name" value="THIOREDOXIN_2"/>
    <property type="match status" value="2"/>
</dbReference>
<proteinExistence type="predicted"/>
<evidence type="ECO:0000256" key="3">
    <source>
        <dbReference type="SAM" id="SignalP"/>
    </source>
</evidence>
<dbReference type="Gene3D" id="3.40.30.10">
    <property type="entry name" value="Glutaredoxin"/>
    <property type="match status" value="11"/>
</dbReference>
<evidence type="ECO:0000313" key="5">
    <source>
        <dbReference type="EMBL" id="GAU98024.1"/>
    </source>
</evidence>
<keyword evidence="2" id="KW-1133">Transmembrane helix</keyword>
<accession>A0A1D1V8Q0</accession>
<feature type="coiled-coil region" evidence="1">
    <location>
        <begin position="1237"/>
        <end position="1264"/>
    </location>
</feature>
<dbReference type="CDD" id="cd02947">
    <property type="entry name" value="TRX_family"/>
    <property type="match status" value="1"/>
</dbReference>
<evidence type="ECO:0000256" key="2">
    <source>
        <dbReference type="SAM" id="Phobius"/>
    </source>
</evidence>
<dbReference type="PANTHER" id="PTHR19991">
    <property type="entry name" value="L 2 01289"/>
    <property type="match status" value="1"/>
</dbReference>
<gene>
    <name evidence="5" type="primary">RvY_09228-1</name>
    <name evidence="5" type="synonym">RvY_09228.1</name>
    <name evidence="5" type="ORF">RvY_09228</name>
</gene>
<dbReference type="InterPro" id="IPR013766">
    <property type="entry name" value="Thioredoxin_domain"/>
</dbReference>
<feature type="transmembrane region" description="Helical" evidence="2">
    <location>
        <begin position="1322"/>
        <end position="1345"/>
    </location>
</feature>
<dbReference type="Pfam" id="PF00085">
    <property type="entry name" value="Thioredoxin"/>
    <property type="match status" value="1"/>
</dbReference>
<dbReference type="PANTHER" id="PTHR19991:SF3">
    <property type="entry name" value="LETHAL (2) 01289, ISOFORM F"/>
    <property type="match status" value="1"/>
</dbReference>
<reference evidence="5 6" key="1">
    <citation type="journal article" date="2016" name="Nat. Commun.">
        <title>Extremotolerant tardigrade genome and improved radiotolerance of human cultured cells by tardigrade-unique protein.</title>
        <authorList>
            <person name="Hashimoto T."/>
            <person name="Horikawa D.D."/>
            <person name="Saito Y."/>
            <person name="Kuwahara H."/>
            <person name="Kozuka-Hata H."/>
            <person name="Shin-I T."/>
            <person name="Minakuchi Y."/>
            <person name="Ohishi K."/>
            <person name="Motoyama A."/>
            <person name="Aizu T."/>
            <person name="Enomoto A."/>
            <person name="Kondo K."/>
            <person name="Tanaka S."/>
            <person name="Hara Y."/>
            <person name="Koshikawa S."/>
            <person name="Sagara H."/>
            <person name="Miura T."/>
            <person name="Yokobori S."/>
            <person name="Miyagawa K."/>
            <person name="Suzuki Y."/>
            <person name="Kubo T."/>
            <person name="Oyama M."/>
            <person name="Kohara Y."/>
            <person name="Fujiyama A."/>
            <person name="Arakawa K."/>
            <person name="Katayama T."/>
            <person name="Toyoda A."/>
            <person name="Kunieda T."/>
        </authorList>
    </citation>
    <scope>NUCLEOTIDE SEQUENCE [LARGE SCALE GENOMIC DNA]</scope>
    <source>
        <strain evidence="5 6">YOKOZUNA-1</strain>
    </source>
</reference>